<accession>A0ABU1F399</accession>
<dbReference type="Pfam" id="PF00581">
    <property type="entry name" value="Rhodanese"/>
    <property type="match status" value="1"/>
</dbReference>
<proteinExistence type="predicted"/>
<evidence type="ECO:0000259" key="1">
    <source>
        <dbReference type="PROSITE" id="PS50206"/>
    </source>
</evidence>
<dbReference type="PANTHER" id="PTHR44086">
    <property type="entry name" value="THIOSULFATE SULFURTRANSFERASE RDL2, MITOCHONDRIAL-RELATED"/>
    <property type="match status" value="1"/>
</dbReference>
<dbReference type="Proteomes" id="UP001247754">
    <property type="component" value="Unassembled WGS sequence"/>
</dbReference>
<name>A0ABU1F399_9RHOB</name>
<gene>
    <name evidence="2" type="ORF">RGD00_01880</name>
</gene>
<dbReference type="EMBL" id="JAVKPH010000001">
    <property type="protein sequence ID" value="MDR5651340.1"/>
    <property type="molecule type" value="Genomic_DNA"/>
</dbReference>
<evidence type="ECO:0000313" key="2">
    <source>
        <dbReference type="EMBL" id="MDR5651340.1"/>
    </source>
</evidence>
<reference evidence="2 3" key="1">
    <citation type="submission" date="2023-09" db="EMBL/GenBank/DDBJ databases">
        <title>Xinfangfangia sedmenti sp. nov., isolated the sedment.</title>
        <authorList>
            <person name="Xu L."/>
        </authorList>
    </citation>
    <scope>NUCLEOTIDE SEQUENCE [LARGE SCALE GENOMIC DNA]</scope>
    <source>
        <strain evidence="2 3">LG-4</strain>
    </source>
</reference>
<dbReference type="Gene3D" id="3.40.250.10">
    <property type="entry name" value="Rhodanese-like domain"/>
    <property type="match status" value="1"/>
</dbReference>
<dbReference type="PANTHER" id="PTHR44086:SF10">
    <property type="entry name" value="THIOSULFATE SULFURTRANSFERASE_RHODANESE-LIKE DOMAIN-CONTAINING PROTEIN 3"/>
    <property type="match status" value="1"/>
</dbReference>
<sequence length="118" mass="12604">MFGLRKSRVQRIDPCEAVARHARGDLTVIDVREAAELRASGTARGALHVPLALLPIKADPRHPGHDPALDPDRPVALYCAAGGRSGMAAELLMKLGYREVYNIGGFGDWCAGGGQTCR</sequence>
<dbReference type="RefSeq" id="WP_310455448.1">
    <property type="nucleotide sequence ID" value="NZ_JAVKPH010000001.1"/>
</dbReference>
<dbReference type="InterPro" id="IPR036873">
    <property type="entry name" value="Rhodanese-like_dom_sf"/>
</dbReference>
<keyword evidence="3" id="KW-1185">Reference proteome</keyword>
<evidence type="ECO:0000313" key="3">
    <source>
        <dbReference type="Proteomes" id="UP001247754"/>
    </source>
</evidence>
<comment type="caution">
    <text evidence="2">The sequence shown here is derived from an EMBL/GenBank/DDBJ whole genome shotgun (WGS) entry which is preliminary data.</text>
</comment>
<dbReference type="SUPFAM" id="SSF52821">
    <property type="entry name" value="Rhodanese/Cell cycle control phosphatase"/>
    <property type="match status" value="1"/>
</dbReference>
<dbReference type="SMART" id="SM00450">
    <property type="entry name" value="RHOD"/>
    <property type="match status" value="1"/>
</dbReference>
<dbReference type="PROSITE" id="PS50206">
    <property type="entry name" value="RHODANESE_3"/>
    <property type="match status" value="1"/>
</dbReference>
<dbReference type="InterPro" id="IPR001763">
    <property type="entry name" value="Rhodanese-like_dom"/>
</dbReference>
<organism evidence="2 3">
    <name type="scientific">Ruixingdingia sedimenti</name>
    <dbReference type="NCBI Taxonomy" id="3073604"/>
    <lineage>
        <taxon>Bacteria</taxon>
        <taxon>Pseudomonadati</taxon>
        <taxon>Pseudomonadota</taxon>
        <taxon>Alphaproteobacteria</taxon>
        <taxon>Rhodobacterales</taxon>
        <taxon>Paracoccaceae</taxon>
        <taxon>Ruixingdingia</taxon>
    </lineage>
</organism>
<feature type="domain" description="Rhodanese" evidence="1">
    <location>
        <begin position="22"/>
        <end position="118"/>
    </location>
</feature>
<protein>
    <submittedName>
        <fullName evidence="2">Rhodanese-like domain-containing protein</fullName>
    </submittedName>
</protein>